<comment type="caution">
    <text evidence="2">The sequence shown here is derived from an EMBL/GenBank/DDBJ whole genome shotgun (WGS) entry which is preliminary data.</text>
</comment>
<evidence type="ECO:0000313" key="2">
    <source>
        <dbReference type="EMBL" id="KAK2872404.1"/>
    </source>
</evidence>
<evidence type="ECO:0000256" key="1">
    <source>
        <dbReference type="SAM" id="MobiDB-lite"/>
    </source>
</evidence>
<organism evidence="2 3">
    <name type="scientific">Cirrhinus molitorella</name>
    <name type="common">mud carp</name>
    <dbReference type="NCBI Taxonomy" id="172907"/>
    <lineage>
        <taxon>Eukaryota</taxon>
        <taxon>Metazoa</taxon>
        <taxon>Chordata</taxon>
        <taxon>Craniata</taxon>
        <taxon>Vertebrata</taxon>
        <taxon>Euteleostomi</taxon>
        <taxon>Actinopterygii</taxon>
        <taxon>Neopterygii</taxon>
        <taxon>Teleostei</taxon>
        <taxon>Ostariophysi</taxon>
        <taxon>Cypriniformes</taxon>
        <taxon>Cyprinidae</taxon>
        <taxon>Labeoninae</taxon>
        <taxon>Labeonini</taxon>
        <taxon>Cirrhinus</taxon>
    </lineage>
</organism>
<name>A0AA88TF28_9TELE</name>
<evidence type="ECO:0000313" key="3">
    <source>
        <dbReference type="Proteomes" id="UP001187343"/>
    </source>
</evidence>
<sequence>MTNGVAKPGEAVASCWEENHREPQHNRNQHTDPYWTGEMNDPVKTAASCRLHRPWTSCKAADCGGNLTQQQSEMMIAALQDASPDLHEHKLSNTSKQLRSVSPPLFSLALILSVISGDFHFLP</sequence>
<gene>
    <name evidence="2" type="ORF">Q8A67_022301</name>
</gene>
<dbReference type="EMBL" id="JAUYZG010000022">
    <property type="protein sequence ID" value="KAK2872404.1"/>
    <property type="molecule type" value="Genomic_DNA"/>
</dbReference>
<dbReference type="Proteomes" id="UP001187343">
    <property type="component" value="Unassembled WGS sequence"/>
</dbReference>
<feature type="region of interest" description="Disordered" evidence="1">
    <location>
        <begin position="17"/>
        <end position="39"/>
    </location>
</feature>
<protein>
    <submittedName>
        <fullName evidence="2">Uncharacterized protein</fullName>
    </submittedName>
</protein>
<keyword evidence="3" id="KW-1185">Reference proteome</keyword>
<reference evidence="2" key="1">
    <citation type="submission" date="2023-08" db="EMBL/GenBank/DDBJ databases">
        <title>Chromosome-level Genome Assembly of mud carp (Cirrhinus molitorella).</title>
        <authorList>
            <person name="Liu H."/>
        </authorList>
    </citation>
    <scope>NUCLEOTIDE SEQUENCE</scope>
    <source>
        <strain evidence="2">Prfri</strain>
        <tissue evidence="2">Muscle</tissue>
    </source>
</reference>
<proteinExistence type="predicted"/>
<accession>A0AA88TF28</accession>
<dbReference type="AlphaFoldDB" id="A0AA88TF28"/>